<dbReference type="Pfam" id="PF02002">
    <property type="entry name" value="TFIIE_alpha"/>
    <property type="match status" value="1"/>
</dbReference>
<dbReference type="EMBL" id="MWMI01000003">
    <property type="protein sequence ID" value="RIB35273.1"/>
    <property type="molecule type" value="Genomic_DNA"/>
</dbReference>
<gene>
    <name evidence="1" type="primary">tfe</name>
    <name evidence="3" type="ORF">BXU00_01945</name>
</gene>
<dbReference type="HAMAP" id="MF_01909">
    <property type="entry name" value="TFE_arch"/>
    <property type="match status" value="1"/>
</dbReference>
<dbReference type="SUPFAM" id="SSF46785">
    <property type="entry name" value="Winged helix' DNA-binding domain"/>
    <property type="match status" value="1"/>
</dbReference>
<dbReference type="PIRSF" id="PIRSF006373">
    <property type="entry name" value="TF_E_archaea"/>
    <property type="match status" value="1"/>
</dbReference>
<evidence type="ECO:0000256" key="1">
    <source>
        <dbReference type="HAMAP-Rule" id="MF_01909"/>
    </source>
</evidence>
<dbReference type="Proteomes" id="UP000266622">
    <property type="component" value="Unassembled WGS sequence"/>
</dbReference>
<dbReference type="InterPro" id="IPR036390">
    <property type="entry name" value="WH_DNA-bd_sf"/>
</dbReference>
<dbReference type="GO" id="GO:0003677">
    <property type="term" value="F:DNA binding"/>
    <property type="evidence" value="ECO:0007669"/>
    <property type="project" value="UniProtKB-KW"/>
</dbReference>
<dbReference type="SMART" id="SM00531">
    <property type="entry name" value="TFIIE"/>
    <property type="match status" value="1"/>
</dbReference>
<evidence type="ECO:0000313" key="3">
    <source>
        <dbReference type="EMBL" id="RIB35273.1"/>
    </source>
</evidence>
<comment type="subunit">
    <text evidence="1">Monomer. Interaction with RNA polymerase subunits RpoF and RpoE is necessary for Tfe stimulatory transcription activity. Able to interact with Tbp and RNA polymerase in the absence of DNA promoter. Interacts both with the preinitiation and elongation complexes.</text>
</comment>
<protein>
    <recommendedName>
        <fullName evidence="1">Transcription factor E</fullName>
        <shortName evidence="1">TFE</shortName>
    </recommendedName>
    <alternativeName>
        <fullName evidence="1">TFIIE subunit alpha homolog</fullName>
    </alternativeName>
    <alternativeName>
        <fullName evidence="1">Transcription initiation factor TFIIE</fullName>
    </alternativeName>
</protein>
<comment type="domain">
    <text evidence="1">The winged helix domain is involved in binding to DNA in the preinitiation complex.</text>
</comment>
<name>A0A397WQA7_9ARCH</name>
<dbReference type="GO" id="GO:0006355">
    <property type="term" value="P:regulation of DNA-templated transcription"/>
    <property type="evidence" value="ECO:0007669"/>
    <property type="project" value="InterPro"/>
</dbReference>
<dbReference type="GO" id="GO:0006367">
    <property type="term" value="P:transcription initiation at RNA polymerase II promoter"/>
    <property type="evidence" value="ECO:0007669"/>
    <property type="project" value="InterPro"/>
</dbReference>
<sequence>MRKTFINTEISYIYPMSTWILQPTTQKIIESIVSNNEISEKSIKKSIKVKENEIRKILYKLEELGIVAPIGAFTLKEGKLDFKWKVKITDIKKVYEIIINKEIAEIDTELENMPDTIYYCLECGISYDTDSAYENNFQCKECGSILVEKENYKKLQLKELKEKLIDILNSIKKPEKTREKIKTTK</sequence>
<keyword evidence="1" id="KW-0804">Transcription</keyword>
<comment type="caution">
    <text evidence="3">The sequence shown here is derived from an EMBL/GenBank/DDBJ whole genome shotgun (WGS) entry which is preliminary data.</text>
</comment>
<organism evidence="3 4">
    <name type="scientific">Candidatus Nanoclepta minutus</name>
    <dbReference type="NCBI Taxonomy" id="1940235"/>
    <lineage>
        <taxon>Archaea</taxon>
        <taxon>Nanobdellota</taxon>
        <taxon>Candidatus Nanoclepta</taxon>
    </lineage>
</organism>
<reference evidence="3 4" key="1">
    <citation type="journal article" date="2018" name="Syst. Appl. Microbiol.">
        <title>A new symbiotic nanoarchaeote (Candidatus Nanoclepta minutus) and its host (Zestosphaera tikiterensis gen. nov., sp. nov.) from a New Zealand hot spring.</title>
        <authorList>
            <person name="St John E."/>
            <person name="Liu Y."/>
            <person name="Podar M."/>
            <person name="Stott M.B."/>
            <person name="Meneghin J."/>
            <person name="Chen Z."/>
            <person name="Lagutin K."/>
            <person name="Mitchell K."/>
            <person name="Reysenbach A.L."/>
        </authorList>
    </citation>
    <scope>NUCLEOTIDE SEQUENCE [LARGE SCALE GENOMIC DNA]</scope>
    <source>
        <strain evidence="3">NZ3</strain>
    </source>
</reference>
<evidence type="ECO:0000313" key="4">
    <source>
        <dbReference type="Proteomes" id="UP000266622"/>
    </source>
</evidence>
<feature type="domain" description="Transcription initiation factor IIE subunit alpha N-terminal" evidence="2">
    <location>
        <begin position="23"/>
        <end position="160"/>
    </location>
</feature>
<dbReference type="InterPro" id="IPR029040">
    <property type="entry name" value="RPABC4/Spt4"/>
</dbReference>
<comment type="function">
    <text evidence="1">Transcription factor that plays a role in the activation of archaeal genes transcribed by RNA polymerase. Facilitates transcription initiation by enhancing TATA-box recognition by TATA-box-binding protein (Tbp), and transcription factor B (Tfb) and RNA polymerase recruitment. Not absolutely required for transcription in vitro, but particularly important in cases where Tbp or Tfb function is not optimal. It dynamically alters the nucleic acid-binding properties of RNA polymerases by stabilizing the initiation complex and destabilizing elongation complexes. Seems to translocate with the RNA polymerase following initiation and acts by binding to the non template strand of the transcription bubble in elongation complexes.</text>
</comment>
<keyword evidence="1" id="KW-0805">Transcription regulation</keyword>
<evidence type="ECO:0000259" key="2">
    <source>
        <dbReference type="SMART" id="SM00531"/>
    </source>
</evidence>
<dbReference type="InterPro" id="IPR002853">
    <property type="entry name" value="TFIIE_asu"/>
</dbReference>
<dbReference type="SUPFAM" id="SSF63393">
    <property type="entry name" value="RNA polymerase subunits"/>
    <property type="match status" value="1"/>
</dbReference>
<dbReference type="Gene3D" id="1.10.10.10">
    <property type="entry name" value="Winged helix-like DNA-binding domain superfamily/Winged helix DNA-binding domain"/>
    <property type="match status" value="1"/>
</dbReference>
<dbReference type="InterPro" id="IPR024550">
    <property type="entry name" value="TFIIEa/SarR/Rpc3_HTH_dom"/>
</dbReference>
<dbReference type="InterPro" id="IPR036388">
    <property type="entry name" value="WH-like_DNA-bd_sf"/>
</dbReference>
<dbReference type="AlphaFoldDB" id="A0A397WQA7"/>
<proteinExistence type="inferred from homology"/>
<accession>A0A397WQA7</accession>
<keyword evidence="1" id="KW-0238">DNA-binding</keyword>
<dbReference type="InterPro" id="IPR016481">
    <property type="entry name" value="TF_E_archaea"/>
</dbReference>
<comment type="similarity">
    <text evidence="1">Belongs to the TFE family.</text>
</comment>